<dbReference type="Pfam" id="PF13362">
    <property type="entry name" value="Toprim_3"/>
    <property type="match status" value="1"/>
</dbReference>
<accession>A0A6J5S0Z1</accession>
<reference evidence="2" key="1">
    <citation type="submission" date="2020-05" db="EMBL/GenBank/DDBJ databases">
        <authorList>
            <person name="Chiriac C."/>
            <person name="Salcher M."/>
            <person name="Ghai R."/>
            <person name="Kavagutti S V."/>
        </authorList>
    </citation>
    <scope>NUCLEOTIDE SEQUENCE</scope>
</reference>
<sequence length="304" mass="33279">MSSLKNIFPNGFRPPVELAPLAPEHQLRVAMSDAGIVPPDDLILDGTLRRFGASGKAKDKSGWYVAHDGDVPAGAFGDWKTGQECHWRADIGRELTFQESAMHQKRMAEVKAKREKELSDSREYAAHVAAQTWEAAQLASDDHPYIKRKGVANPGWRIASDGRLIAPMMIDGEISGLQYISDDGTKMFLKGSKTGGAHWAIGPDYTAGEGRIYISEGIATAASIFEATGRAVVVSYSAGNMSATAHAVRAKVGPLREIVIVADNDDKIEEKLKENWPGHTNLQWLEEYGVRYAKFIDAKGVERE</sequence>
<evidence type="ECO:0000259" key="1">
    <source>
        <dbReference type="Pfam" id="PF13362"/>
    </source>
</evidence>
<dbReference type="InterPro" id="IPR034154">
    <property type="entry name" value="TOPRIM_DnaG/twinkle"/>
</dbReference>
<name>A0A6J5S0Z1_9CAUD</name>
<dbReference type="CDD" id="cd01029">
    <property type="entry name" value="TOPRIM_primases"/>
    <property type="match status" value="1"/>
</dbReference>
<proteinExistence type="predicted"/>
<feature type="non-terminal residue" evidence="2">
    <location>
        <position position="304"/>
    </location>
</feature>
<dbReference type="EMBL" id="LR797271">
    <property type="protein sequence ID" value="CAB4198424.1"/>
    <property type="molecule type" value="Genomic_DNA"/>
</dbReference>
<organism evidence="2">
    <name type="scientific">uncultured Caudovirales phage</name>
    <dbReference type="NCBI Taxonomy" id="2100421"/>
    <lineage>
        <taxon>Viruses</taxon>
        <taxon>Duplodnaviria</taxon>
        <taxon>Heunggongvirae</taxon>
        <taxon>Uroviricota</taxon>
        <taxon>Caudoviricetes</taxon>
        <taxon>Peduoviridae</taxon>
        <taxon>Maltschvirus</taxon>
        <taxon>Maltschvirus maltsch</taxon>
    </lineage>
</organism>
<dbReference type="InterPro" id="IPR006171">
    <property type="entry name" value="TOPRIM_dom"/>
</dbReference>
<feature type="domain" description="Toprim" evidence="1">
    <location>
        <begin position="212"/>
        <end position="267"/>
    </location>
</feature>
<evidence type="ECO:0000313" key="2">
    <source>
        <dbReference type="EMBL" id="CAB4198424.1"/>
    </source>
</evidence>
<gene>
    <name evidence="2" type="ORF">UFOVP1309_89</name>
</gene>
<protein>
    <submittedName>
        <fullName evidence="2">Archaeal primase DnaG/twinkle, TOPRIM domain</fullName>
    </submittedName>
</protein>